<protein>
    <submittedName>
        <fullName evidence="1">Conjugal transfer protein TraC</fullName>
    </submittedName>
</protein>
<accession>A0A2H4YPV4</accession>
<dbReference type="EMBL" id="CP025255">
    <property type="protein sequence ID" value="AUF34885.1"/>
    <property type="molecule type" value="Genomic_DNA"/>
</dbReference>
<reference evidence="1" key="2">
    <citation type="submission" date="2017-12" db="EMBL/GenBank/DDBJ databases">
        <authorList>
            <person name="Hurst M.R.H."/>
        </authorList>
    </citation>
    <scope>NUCLEOTIDE SEQUENCE</scope>
    <source>
        <strain evidence="1">CDC 2010K-2159</strain>
        <plasmid evidence="1">pSNE1-2010K-2159</plasmid>
    </source>
</reference>
<sequence>MSTHEHPVRQLLWCALTALRTAQEEHHIHSEARLRRYLREWLQGAAKLHQFRSIPEEIMTLKRLLDENRHVPIISTINALFMSSVSADNCDLFRFRAALSAISRKGWRCGVCPWPEQVFSETITQACTGRESLLQLTRTEECFSSAGKMTAPVTLQLIFPLDNDNTTAEDLFSNERFQVVHGRENQYGIAGTEILVRTLFLGLPSLPEELWALHQSSLMSDLRMSEEKASVIH</sequence>
<organism evidence="1">
    <name type="scientific">Salmonella enterica subsp. enterica serovar Newport str. CDC 2010K-2159</name>
    <dbReference type="NCBI Taxonomy" id="1454627"/>
    <lineage>
        <taxon>Bacteria</taxon>
        <taxon>Pseudomonadati</taxon>
        <taxon>Pseudomonadota</taxon>
        <taxon>Gammaproteobacteria</taxon>
        <taxon>Enterobacterales</taxon>
        <taxon>Enterobacteriaceae</taxon>
        <taxon>Salmonella</taxon>
    </lineage>
</organism>
<dbReference type="AlphaFoldDB" id="A0A2H4YPV4"/>
<gene>
    <name evidence="1" type="ORF">AW90_50290</name>
</gene>
<dbReference type="RefSeq" id="WP_115396603.1">
    <property type="nucleotide sequence ID" value="NZ_CP025255.1"/>
</dbReference>
<evidence type="ECO:0000313" key="1">
    <source>
        <dbReference type="EMBL" id="AUF34885.1"/>
    </source>
</evidence>
<proteinExistence type="predicted"/>
<geneLocation type="plasmid" evidence="1">
    <name>pSNE1-2010K-2159</name>
</geneLocation>
<reference evidence="1" key="1">
    <citation type="journal article" date="2016" name="Genome Announc.">
        <title>Chromosome and Plasmids of the Tick-Borne Relapsing Fever Agent Borrelia hermsii.</title>
        <authorList>
            <person name="Barbour A.G."/>
        </authorList>
    </citation>
    <scope>NUCLEOTIDE SEQUENCE</scope>
    <source>
        <strain evidence="1">CDC 2010K-2159</strain>
        <plasmid evidence="1">pSNE1-2010K-2159</plasmid>
    </source>
</reference>
<keyword evidence="1" id="KW-0614">Plasmid</keyword>
<name>A0A2H4YPV4_SALNE</name>